<dbReference type="InterPro" id="IPR037175">
    <property type="entry name" value="KFase_sf"/>
</dbReference>
<evidence type="ECO:0000313" key="2">
    <source>
        <dbReference type="Proteomes" id="UP000254924"/>
    </source>
</evidence>
<dbReference type="Pfam" id="PF04199">
    <property type="entry name" value="Cyclase"/>
    <property type="match status" value="1"/>
</dbReference>
<dbReference type="OrthoDB" id="9796085at2"/>
<dbReference type="PANTHER" id="PTHR31118">
    <property type="entry name" value="CYCLASE-LIKE PROTEIN 2"/>
    <property type="match status" value="1"/>
</dbReference>
<reference evidence="1 2" key="1">
    <citation type="submission" date="2018-06" db="EMBL/GenBank/DDBJ databases">
        <authorList>
            <consortium name="Pathogen Informatics"/>
            <person name="Doyle S."/>
        </authorList>
    </citation>
    <scope>NUCLEOTIDE SEQUENCE [LARGE SCALE GENOMIC DNA]</scope>
    <source>
        <strain evidence="1 2">NCTC12224</strain>
    </source>
</reference>
<evidence type="ECO:0000313" key="1">
    <source>
        <dbReference type="EMBL" id="SUN61804.1"/>
    </source>
</evidence>
<dbReference type="EMBL" id="UHFN01000007">
    <property type="protein sequence ID" value="SUN61804.1"/>
    <property type="molecule type" value="Genomic_DNA"/>
</dbReference>
<dbReference type="GO" id="GO:0004061">
    <property type="term" value="F:arylformamidase activity"/>
    <property type="evidence" value="ECO:0007669"/>
    <property type="project" value="InterPro"/>
</dbReference>
<gene>
    <name evidence="1" type="ORF">NCTC12224_01595</name>
</gene>
<dbReference type="Gene3D" id="3.50.30.50">
    <property type="entry name" value="Putative cyclase"/>
    <property type="match status" value="1"/>
</dbReference>
<name>A0A380KAU3_9STRE</name>
<dbReference type="Proteomes" id="UP000254924">
    <property type="component" value="Unassembled WGS sequence"/>
</dbReference>
<dbReference type="AlphaFoldDB" id="A0A380KAU3"/>
<sequence length="245" mass="27637">MVTLREAFERFKEARVVDLTHQINENSPHFPALPALDKKDIFTLKDGFHVQQFSVVGQYGTHIDAPIHFVAGGKWLDELPLENLFLPLYVIDLSEEVAQNPNYELGVADILAFEEKHGQIESGAFVAFRSDWSKRWPSQDAFRNLNAKGEQETPGWSFEALEFLIKERQVAALGHETLDTDSGQTAAKNNGVLHNEYYLLEQGIYQIEVLAHLDELPATGSFIHISYPHFEKATGSPARVLAYVD</sequence>
<dbReference type="GO" id="GO:0019441">
    <property type="term" value="P:L-tryptophan catabolic process to kynurenine"/>
    <property type="evidence" value="ECO:0007669"/>
    <property type="project" value="InterPro"/>
</dbReference>
<dbReference type="InterPro" id="IPR007325">
    <property type="entry name" value="KFase/CYL"/>
</dbReference>
<accession>A0A380KAU3</accession>
<dbReference type="PANTHER" id="PTHR31118:SF12">
    <property type="entry name" value="CYCLASE-LIKE PROTEIN 2"/>
    <property type="match status" value="1"/>
</dbReference>
<keyword evidence="2" id="KW-1185">Reference proteome</keyword>
<protein>
    <submittedName>
        <fullName evidence="1">Putative cyclase enzyme</fullName>
    </submittedName>
</protein>
<proteinExistence type="predicted"/>
<dbReference type="SUPFAM" id="SSF102198">
    <property type="entry name" value="Putative cyclase"/>
    <property type="match status" value="1"/>
</dbReference>
<organism evidence="1 2">
    <name type="scientific">Streptococcus hyointestinalis</name>
    <dbReference type="NCBI Taxonomy" id="1337"/>
    <lineage>
        <taxon>Bacteria</taxon>
        <taxon>Bacillati</taxon>
        <taxon>Bacillota</taxon>
        <taxon>Bacilli</taxon>
        <taxon>Lactobacillales</taxon>
        <taxon>Streptococcaceae</taxon>
        <taxon>Streptococcus</taxon>
    </lineage>
</organism>